<reference evidence="1" key="1">
    <citation type="submission" date="2020-04" db="EMBL/GenBank/DDBJ databases">
        <authorList>
            <person name="Chiriac C."/>
            <person name="Salcher M."/>
            <person name="Ghai R."/>
            <person name="Kavagutti S V."/>
        </authorList>
    </citation>
    <scope>NUCLEOTIDE SEQUENCE</scope>
</reference>
<accession>A0A6J5LAH2</accession>
<name>A0A6J5LAH2_9CAUD</name>
<dbReference type="EMBL" id="LR796238">
    <property type="protein sequence ID" value="CAB4130412.1"/>
    <property type="molecule type" value="Genomic_DNA"/>
</dbReference>
<gene>
    <name evidence="1" type="ORF">UFOVP119_36</name>
</gene>
<evidence type="ECO:0000313" key="1">
    <source>
        <dbReference type="EMBL" id="CAB4130412.1"/>
    </source>
</evidence>
<proteinExistence type="predicted"/>
<protein>
    <submittedName>
        <fullName evidence="1">Uncharacterized protein</fullName>
    </submittedName>
</protein>
<organism evidence="1">
    <name type="scientific">uncultured Caudovirales phage</name>
    <dbReference type="NCBI Taxonomy" id="2100421"/>
    <lineage>
        <taxon>Viruses</taxon>
        <taxon>Duplodnaviria</taxon>
        <taxon>Heunggongvirae</taxon>
        <taxon>Uroviricota</taxon>
        <taxon>Caudoviricetes</taxon>
        <taxon>Peduoviridae</taxon>
        <taxon>Maltschvirus</taxon>
        <taxon>Maltschvirus maltsch</taxon>
    </lineage>
</organism>
<sequence>MSISKSQQKRHAVQGAAGKLAAQGADIPSAPVDPALEIVAFMEQIAVARRAIINGQLPIERQDIPTMEEFVLRHALPARRGSVLPAGVPMDQPKDCYRNAAHLAIANPGYTYCEGYAIRNSLPLPIQHAWVVDGIGRVIDSTWSEPERCQYLGVPFSRDELVRELTLNGVYGLLDTGRGMNIALVVRISAERAGRS</sequence>